<evidence type="ECO:0000313" key="2">
    <source>
        <dbReference type="EMBL" id="KAK9169835.1"/>
    </source>
</evidence>
<dbReference type="Proteomes" id="UP001420932">
    <property type="component" value="Unassembled WGS sequence"/>
</dbReference>
<reference evidence="2 3" key="1">
    <citation type="submission" date="2024-01" db="EMBL/GenBank/DDBJ databases">
        <title>Genome assemblies of Stephania.</title>
        <authorList>
            <person name="Yang L."/>
        </authorList>
    </citation>
    <scope>NUCLEOTIDE SEQUENCE [LARGE SCALE GENOMIC DNA]</scope>
    <source>
        <strain evidence="2">YNDBR</strain>
        <tissue evidence="2">Leaf</tissue>
    </source>
</reference>
<sequence length="75" mass="7959">MDHVPLSVGRPSQGSSKRLGNYIGHGQGRVRKCPEHVAIDQAVEALIEPGGSKGARQLGNCLDHKGTKDSRLGET</sequence>
<evidence type="ECO:0000313" key="3">
    <source>
        <dbReference type="Proteomes" id="UP001420932"/>
    </source>
</evidence>
<dbReference type="AlphaFoldDB" id="A0AAP0LFQ7"/>
<feature type="region of interest" description="Disordered" evidence="1">
    <location>
        <begin position="1"/>
        <end position="27"/>
    </location>
</feature>
<proteinExistence type="predicted"/>
<evidence type="ECO:0000256" key="1">
    <source>
        <dbReference type="SAM" id="MobiDB-lite"/>
    </source>
</evidence>
<protein>
    <submittedName>
        <fullName evidence="2">Uncharacterized protein</fullName>
    </submittedName>
</protein>
<name>A0AAP0LFQ7_9MAGN</name>
<feature type="region of interest" description="Disordered" evidence="1">
    <location>
        <begin position="50"/>
        <end position="75"/>
    </location>
</feature>
<keyword evidence="3" id="KW-1185">Reference proteome</keyword>
<dbReference type="EMBL" id="JBBNAF010000001">
    <property type="protein sequence ID" value="KAK9169835.1"/>
    <property type="molecule type" value="Genomic_DNA"/>
</dbReference>
<gene>
    <name evidence="2" type="ORF">Syun_001975</name>
</gene>
<comment type="caution">
    <text evidence="2">The sequence shown here is derived from an EMBL/GenBank/DDBJ whole genome shotgun (WGS) entry which is preliminary data.</text>
</comment>
<organism evidence="2 3">
    <name type="scientific">Stephania yunnanensis</name>
    <dbReference type="NCBI Taxonomy" id="152371"/>
    <lineage>
        <taxon>Eukaryota</taxon>
        <taxon>Viridiplantae</taxon>
        <taxon>Streptophyta</taxon>
        <taxon>Embryophyta</taxon>
        <taxon>Tracheophyta</taxon>
        <taxon>Spermatophyta</taxon>
        <taxon>Magnoliopsida</taxon>
        <taxon>Ranunculales</taxon>
        <taxon>Menispermaceae</taxon>
        <taxon>Menispermoideae</taxon>
        <taxon>Cissampelideae</taxon>
        <taxon>Stephania</taxon>
    </lineage>
</organism>
<accession>A0AAP0LFQ7</accession>
<feature type="compositionally biased region" description="Basic and acidic residues" evidence="1">
    <location>
        <begin position="62"/>
        <end position="75"/>
    </location>
</feature>